<evidence type="ECO:0000313" key="2">
    <source>
        <dbReference type="EMBL" id="MPC32719.1"/>
    </source>
</evidence>
<name>A0A5B7EHL6_PORTR</name>
<proteinExistence type="predicted"/>
<gene>
    <name evidence="2" type="ORF">E2C01_026045</name>
</gene>
<dbReference type="AlphaFoldDB" id="A0A5B7EHL6"/>
<evidence type="ECO:0000313" key="3">
    <source>
        <dbReference type="Proteomes" id="UP000324222"/>
    </source>
</evidence>
<feature type="region of interest" description="Disordered" evidence="1">
    <location>
        <begin position="44"/>
        <end position="82"/>
    </location>
</feature>
<dbReference type="Proteomes" id="UP000324222">
    <property type="component" value="Unassembled WGS sequence"/>
</dbReference>
<organism evidence="2 3">
    <name type="scientific">Portunus trituberculatus</name>
    <name type="common">Swimming crab</name>
    <name type="synonym">Neptunus trituberculatus</name>
    <dbReference type="NCBI Taxonomy" id="210409"/>
    <lineage>
        <taxon>Eukaryota</taxon>
        <taxon>Metazoa</taxon>
        <taxon>Ecdysozoa</taxon>
        <taxon>Arthropoda</taxon>
        <taxon>Crustacea</taxon>
        <taxon>Multicrustacea</taxon>
        <taxon>Malacostraca</taxon>
        <taxon>Eumalacostraca</taxon>
        <taxon>Eucarida</taxon>
        <taxon>Decapoda</taxon>
        <taxon>Pleocyemata</taxon>
        <taxon>Brachyura</taxon>
        <taxon>Eubrachyura</taxon>
        <taxon>Portunoidea</taxon>
        <taxon>Portunidae</taxon>
        <taxon>Portuninae</taxon>
        <taxon>Portunus</taxon>
    </lineage>
</organism>
<feature type="compositionally biased region" description="Basic and acidic residues" evidence="1">
    <location>
        <begin position="55"/>
        <end position="70"/>
    </location>
</feature>
<protein>
    <submittedName>
        <fullName evidence="2">Uncharacterized protein</fullName>
    </submittedName>
</protein>
<keyword evidence="3" id="KW-1185">Reference proteome</keyword>
<feature type="compositionally biased region" description="Basic and acidic residues" evidence="1">
    <location>
        <begin position="172"/>
        <end position="186"/>
    </location>
</feature>
<dbReference type="EMBL" id="VSRR010002680">
    <property type="protein sequence ID" value="MPC32719.1"/>
    <property type="molecule type" value="Genomic_DNA"/>
</dbReference>
<accession>A0A5B7EHL6</accession>
<comment type="caution">
    <text evidence="2">The sequence shown here is derived from an EMBL/GenBank/DDBJ whole genome shotgun (WGS) entry which is preliminary data.</text>
</comment>
<feature type="region of interest" description="Disordered" evidence="1">
    <location>
        <begin position="172"/>
        <end position="214"/>
    </location>
</feature>
<reference evidence="2 3" key="1">
    <citation type="submission" date="2019-05" db="EMBL/GenBank/DDBJ databases">
        <title>Another draft genome of Portunus trituberculatus and its Hox gene families provides insights of decapod evolution.</title>
        <authorList>
            <person name="Jeong J.-H."/>
            <person name="Song I."/>
            <person name="Kim S."/>
            <person name="Choi T."/>
            <person name="Kim D."/>
            <person name="Ryu S."/>
            <person name="Kim W."/>
        </authorList>
    </citation>
    <scope>NUCLEOTIDE SEQUENCE [LARGE SCALE GENOMIC DNA]</scope>
    <source>
        <tissue evidence="2">Muscle</tissue>
    </source>
</reference>
<sequence>MHNMTLCRGFHLIQDPPRLLGVYSRPVPPSASCPPAASGSCLAGHGGPRVVKAPRGREERGLSRPCRDDPLTPQSHLGQDHRSYTRGCSKRVLLTCWVKTSYDEGRDASVGATWRGSSRGRSVTASCAPDDTMDRKIFLGGRGSSDKGPPFLIDSLVARRCFQTWTPSRQDRLQRRPCPEVRKEGRGGAQHGVGMRGPGSFVPTSPPRRHTHDNMQLLSSRPARYTDCGINLKKSG</sequence>
<feature type="compositionally biased region" description="Gly residues" evidence="1">
    <location>
        <begin position="187"/>
        <end position="197"/>
    </location>
</feature>
<evidence type="ECO:0000256" key="1">
    <source>
        <dbReference type="SAM" id="MobiDB-lite"/>
    </source>
</evidence>